<dbReference type="Proteomes" id="UP000035057">
    <property type="component" value="Unassembled WGS sequence"/>
</dbReference>
<dbReference type="InterPro" id="IPR001638">
    <property type="entry name" value="Solute-binding_3/MltF_N"/>
</dbReference>
<dbReference type="EMBL" id="ANIE01000003">
    <property type="protein sequence ID" value="KEF32658.1"/>
    <property type="molecule type" value="Genomic_DNA"/>
</dbReference>
<dbReference type="Pfam" id="PF00497">
    <property type="entry name" value="SBP_bac_3"/>
    <property type="match status" value="1"/>
</dbReference>
<dbReference type="AlphaFoldDB" id="A0A072N6T6"/>
<dbReference type="STRING" id="1137280.D777_01292"/>
<sequence length="169" mass="19927">MLSEGFIDGTPRAREWTKDPEKFLFTDAVVNVEEVIFSREALNLTYESPKDLITRTVVTHLGYIYPMLDPYFETGDIQRFDVPRDQDMFTFVLHDNHYNIAVADRLVGQWFLKNHGHRNEFNISEANISEFGYRVMVRKGNQDFVDRFNQELRQIRENGELNAILAKYK</sequence>
<evidence type="ECO:0000256" key="2">
    <source>
        <dbReference type="ARBA" id="ARBA00022729"/>
    </source>
</evidence>
<comment type="caution">
    <text evidence="4">The sequence shown here is derived from an EMBL/GenBank/DDBJ whole genome shotgun (WGS) entry which is preliminary data.</text>
</comment>
<name>A0A072N6T6_9GAMM</name>
<comment type="similarity">
    <text evidence="1">Belongs to the bacterial solute-binding protein 3 family.</text>
</comment>
<accession>A0A072N6T6</accession>
<keyword evidence="5" id="KW-1185">Reference proteome</keyword>
<dbReference type="PANTHER" id="PTHR35936">
    <property type="entry name" value="MEMBRANE-BOUND LYTIC MUREIN TRANSGLYCOSYLASE F"/>
    <property type="match status" value="1"/>
</dbReference>
<evidence type="ECO:0000313" key="5">
    <source>
        <dbReference type="Proteomes" id="UP000035057"/>
    </source>
</evidence>
<proteinExistence type="inferred from homology"/>
<evidence type="ECO:0000259" key="3">
    <source>
        <dbReference type="Pfam" id="PF00497"/>
    </source>
</evidence>
<feature type="domain" description="Solute-binding protein family 3/N-terminal" evidence="3">
    <location>
        <begin position="21"/>
        <end position="168"/>
    </location>
</feature>
<evidence type="ECO:0000256" key="1">
    <source>
        <dbReference type="ARBA" id="ARBA00010333"/>
    </source>
</evidence>
<gene>
    <name evidence="4" type="ORF">D777_01292</name>
</gene>
<keyword evidence="2" id="KW-0732">Signal</keyword>
<dbReference type="SUPFAM" id="SSF53850">
    <property type="entry name" value="Periplasmic binding protein-like II"/>
    <property type="match status" value="1"/>
</dbReference>
<dbReference type="PATRIC" id="fig|1137280.3.peg.1107"/>
<protein>
    <submittedName>
        <fullName evidence="4">ABC-type amino acid transport/signal transduction system</fullName>
    </submittedName>
</protein>
<organism evidence="4 5">
    <name type="scientific">Marinobacter nitratireducens</name>
    <dbReference type="NCBI Taxonomy" id="1137280"/>
    <lineage>
        <taxon>Bacteria</taxon>
        <taxon>Pseudomonadati</taxon>
        <taxon>Pseudomonadota</taxon>
        <taxon>Gammaproteobacteria</taxon>
        <taxon>Pseudomonadales</taxon>
        <taxon>Marinobacteraceae</taxon>
        <taxon>Marinobacter</taxon>
    </lineage>
</organism>
<dbReference type="Gene3D" id="3.40.190.10">
    <property type="entry name" value="Periplasmic binding protein-like II"/>
    <property type="match status" value="2"/>
</dbReference>
<dbReference type="PANTHER" id="PTHR35936:SF19">
    <property type="entry name" value="AMINO-ACID-BINDING PROTEIN YXEM-RELATED"/>
    <property type="match status" value="1"/>
</dbReference>
<reference evidence="4 5" key="1">
    <citation type="submission" date="2012-12" db="EMBL/GenBank/DDBJ databases">
        <title>Genome assembly of Marinobacter sp. AK21.</title>
        <authorList>
            <person name="Khatri I."/>
            <person name="Kumar R."/>
            <person name="Vaidya B."/>
            <person name="Subramanian S."/>
            <person name="Pinnaka A."/>
        </authorList>
    </citation>
    <scope>NUCLEOTIDE SEQUENCE [LARGE SCALE GENOMIC DNA]</scope>
    <source>
        <strain evidence="4 5">AK21</strain>
    </source>
</reference>
<evidence type="ECO:0000313" key="4">
    <source>
        <dbReference type="EMBL" id="KEF32658.1"/>
    </source>
</evidence>